<dbReference type="InterPro" id="IPR042197">
    <property type="entry name" value="Apaf_helical"/>
</dbReference>
<dbReference type="Pfam" id="PF01582">
    <property type="entry name" value="TIR"/>
    <property type="match status" value="1"/>
</dbReference>
<dbReference type="Gene3D" id="3.80.10.10">
    <property type="entry name" value="Ribonuclease Inhibitor"/>
    <property type="match status" value="2"/>
</dbReference>
<dbReference type="InterPro" id="IPR002182">
    <property type="entry name" value="NB-ARC"/>
</dbReference>
<dbReference type="GO" id="GO:0007165">
    <property type="term" value="P:signal transduction"/>
    <property type="evidence" value="ECO:0007669"/>
    <property type="project" value="InterPro"/>
</dbReference>
<dbReference type="SUPFAM" id="SSF52200">
    <property type="entry name" value="Toll/Interleukin receptor TIR domain"/>
    <property type="match status" value="1"/>
</dbReference>
<gene>
    <name evidence="7" type="ORF">M0R45_007980</name>
</gene>
<evidence type="ECO:0000259" key="6">
    <source>
        <dbReference type="PROSITE" id="PS50104"/>
    </source>
</evidence>
<dbReference type="PANTHER" id="PTHR11017">
    <property type="entry name" value="LEUCINE-RICH REPEAT-CONTAINING PROTEIN"/>
    <property type="match status" value="1"/>
</dbReference>
<comment type="caution">
    <text evidence="7">The sequence shown here is derived from an EMBL/GenBank/DDBJ whole genome shotgun (WGS) entry which is preliminary data.</text>
</comment>
<dbReference type="GO" id="GO:0043531">
    <property type="term" value="F:ADP binding"/>
    <property type="evidence" value="ECO:0007669"/>
    <property type="project" value="InterPro"/>
</dbReference>
<evidence type="ECO:0000256" key="1">
    <source>
        <dbReference type="ARBA" id="ARBA00022614"/>
    </source>
</evidence>
<dbReference type="InterPro" id="IPR000157">
    <property type="entry name" value="TIR_dom"/>
</dbReference>
<dbReference type="Gene3D" id="3.40.50.10140">
    <property type="entry name" value="Toll/interleukin-1 receptor homology (TIR) domain"/>
    <property type="match status" value="1"/>
</dbReference>
<dbReference type="InterPro" id="IPR058192">
    <property type="entry name" value="WHD_ROQ1-like"/>
</dbReference>
<dbReference type="SUPFAM" id="SSF46785">
    <property type="entry name" value="Winged helix' DNA-binding domain"/>
    <property type="match status" value="1"/>
</dbReference>
<sequence>MTTQFRASSSSPAPTNSWSYDVFLSFRGVDTRDTFTDHLNKSLVRKGVRTFIDDELRRGENISAALIKAIEESKISVIVFSENYASSKWCLEELVKILQCKASRNQIVYPIFYKVDPSDIRKQTGSFGKALAKHERRFKDEKDECEFKDKMVKLQRWRKALREAGNLSGQHLSDRYESEFIHEIVEEISTKVLKLTPLHVANNPVGIDSRLQDIFELLDVGQSNVQTLGIWGIGGIGKTTIAKAVYNSIAHKFDGSCFLADVRKESLIQGGLVQLQNIIFSKILGGNPSNNVINRHEGIGVLKQRLSKKKILLILDDVDHLDQLRELAGRSEWFGSGSRVIITTRDKHCLTAHEVDHIYEVKILNKEDALELFNCNAFKDESQRKDFVELANDVILYAKGIPLVLEVLGSCLRGTSMDQWQDAVEYYKRCPDQKIQETLKRSYESLEKSMKDVFLHIACFFKGYPKSQVIDILRGCDLNPYGIEMLTERALISIVEGDKVWMHDILEDMGKEIVCQESPMPGERSRLWLIEDVYDVFEKNRGTSKVKGIMIPDKYFPKRIRLTDKSFKGMKNLQILIVRKTITDGGSVDYLSNELRVLDWSCCPLLSFPSEFDPQKLVIFNMPASRTFFQGDQLKIMRHLKSLNLACCKSLTRIPDLSGLTNLVQMDLRYCANLVEVHSSVGRLGKLVSFHLGFCSRLMMFQTTINLTSLVNLNLSDCPLEFFPEIESQMKSLKSLSLSRTRIKQLPSSVGYLTSLENLKLDGCYNLTNLPWSIFYNLQHLQFVDLQKCYELVTFPTESESLPPRLYSTNWASVRVNLSNCRKLQEISAFPREIDCLIVRGCVSLERISKLTKILEGKESKMLCCIDLSYCERLCHNLVYNVAKMKTKMPLSSSSSSSLDSLGELAAEAQQILKEVEADQELKALLSLFLSCRESEFQVVFPASAPVPNWFTCRMDLKPKQFINGYKFCIEIPRYFKWENKGLALCAQTWKDKKFFFQHLKVYVNDVCIYYYKKEGDYFLRCALTELDGGHVWVYYIPFITLIKSLDAYESGYMCCIKFESIAGINSCGVHVLMPEDDEEVSMQVVVHQCKEICYYSNPEFWEDDSDDQESEDTEGLDDEEEEDWEDCDDRDLEDDEDHGTNET</sequence>
<dbReference type="SUPFAM" id="SSF52058">
    <property type="entry name" value="L domain-like"/>
    <property type="match status" value="1"/>
</dbReference>
<dbReference type="EMBL" id="JBEDUW010000002">
    <property type="protein sequence ID" value="KAK9942307.1"/>
    <property type="molecule type" value="Genomic_DNA"/>
</dbReference>
<dbReference type="Proteomes" id="UP001457282">
    <property type="component" value="Unassembled WGS sequence"/>
</dbReference>
<keyword evidence="1" id="KW-0433">Leucine-rich repeat</keyword>
<dbReference type="AlphaFoldDB" id="A0AAW1Y078"/>
<evidence type="ECO:0000256" key="2">
    <source>
        <dbReference type="ARBA" id="ARBA00022737"/>
    </source>
</evidence>
<feature type="domain" description="TIR" evidence="6">
    <location>
        <begin position="18"/>
        <end position="192"/>
    </location>
</feature>
<organism evidence="7 8">
    <name type="scientific">Rubus argutus</name>
    <name type="common">Southern blackberry</name>
    <dbReference type="NCBI Taxonomy" id="59490"/>
    <lineage>
        <taxon>Eukaryota</taxon>
        <taxon>Viridiplantae</taxon>
        <taxon>Streptophyta</taxon>
        <taxon>Embryophyta</taxon>
        <taxon>Tracheophyta</taxon>
        <taxon>Spermatophyta</taxon>
        <taxon>Magnoliopsida</taxon>
        <taxon>eudicotyledons</taxon>
        <taxon>Gunneridae</taxon>
        <taxon>Pentapetalae</taxon>
        <taxon>rosids</taxon>
        <taxon>fabids</taxon>
        <taxon>Rosales</taxon>
        <taxon>Rosaceae</taxon>
        <taxon>Rosoideae</taxon>
        <taxon>Rosoideae incertae sedis</taxon>
        <taxon>Rubus</taxon>
    </lineage>
</organism>
<keyword evidence="4" id="KW-0520">NAD</keyword>
<dbReference type="PANTHER" id="PTHR11017:SF578">
    <property type="entry name" value="ADP-RIBOSYL CYCLASE_CYCLIC ADP-RIBOSE HYDROLASE"/>
    <property type="match status" value="1"/>
</dbReference>
<dbReference type="SUPFAM" id="SSF52540">
    <property type="entry name" value="P-loop containing nucleoside triphosphate hydrolases"/>
    <property type="match status" value="1"/>
</dbReference>
<dbReference type="InterPro" id="IPR027417">
    <property type="entry name" value="P-loop_NTPase"/>
</dbReference>
<feature type="region of interest" description="Disordered" evidence="5">
    <location>
        <begin position="1100"/>
        <end position="1144"/>
    </location>
</feature>
<dbReference type="InterPro" id="IPR044974">
    <property type="entry name" value="Disease_R_plants"/>
</dbReference>
<evidence type="ECO:0000256" key="4">
    <source>
        <dbReference type="ARBA" id="ARBA00023027"/>
    </source>
</evidence>
<dbReference type="Pfam" id="PF00931">
    <property type="entry name" value="NB-ARC"/>
    <property type="match status" value="1"/>
</dbReference>
<evidence type="ECO:0000256" key="3">
    <source>
        <dbReference type="ARBA" id="ARBA00022821"/>
    </source>
</evidence>
<dbReference type="InterPro" id="IPR035897">
    <property type="entry name" value="Toll_tir_struct_dom_sf"/>
</dbReference>
<feature type="compositionally biased region" description="Acidic residues" evidence="5">
    <location>
        <begin position="1101"/>
        <end position="1138"/>
    </location>
</feature>
<evidence type="ECO:0000256" key="5">
    <source>
        <dbReference type="SAM" id="MobiDB-lite"/>
    </source>
</evidence>
<dbReference type="PRINTS" id="PR00364">
    <property type="entry name" value="DISEASERSIST"/>
</dbReference>
<keyword evidence="8" id="KW-1185">Reference proteome</keyword>
<name>A0AAW1Y078_RUBAR</name>
<keyword evidence="3" id="KW-0611">Plant defense</keyword>
<dbReference type="GO" id="GO:0006952">
    <property type="term" value="P:defense response"/>
    <property type="evidence" value="ECO:0007669"/>
    <property type="project" value="UniProtKB-KW"/>
</dbReference>
<keyword evidence="2" id="KW-0677">Repeat</keyword>
<dbReference type="InterPro" id="IPR032675">
    <property type="entry name" value="LRR_dom_sf"/>
</dbReference>
<dbReference type="SMART" id="SM00382">
    <property type="entry name" value="AAA"/>
    <property type="match status" value="1"/>
</dbReference>
<dbReference type="Gene3D" id="3.40.50.300">
    <property type="entry name" value="P-loop containing nucleotide triphosphate hydrolases"/>
    <property type="match status" value="1"/>
</dbReference>
<dbReference type="Pfam" id="PF23282">
    <property type="entry name" value="WHD_ROQ1"/>
    <property type="match status" value="1"/>
</dbReference>
<accession>A0AAW1Y078</accession>
<dbReference type="FunFam" id="3.40.50.10140:FF:000007">
    <property type="entry name" value="Disease resistance protein (TIR-NBS-LRR class)"/>
    <property type="match status" value="1"/>
</dbReference>
<dbReference type="InterPro" id="IPR036390">
    <property type="entry name" value="WH_DNA-bd_sf"/>
</dbReference>
<evidence type="ECO:0000313" key="8">
    <source>
        <dbReference type="Proteomes" id="UP001457282"/>
    </source>
</evidence>
<evidence type="ECO:0000313" key="7">
    <source>
        <dbReference type="EMBL" id="KAK9942307.1"/>
    </source>
</evidence>
<dbReference type="PROSITE" id="PS50104">
    <property type="entry name" value="TIR"/>
    <property type="match status" value="1"/>
</dbReference>
<reference evidence="7 8" key="1">
    <citation type="journal article" date="2023" name="G3 (Bethesda)">
        <title>A chromosome-length genome assembly and annotation of blackberry (Rubus argutus, cv. 'Hillquist').</title>
        <authorList>
            <person name="Bruna T."/>
            <person name="Aryal R."/>
            <person name="Dudchenko O."/>
            <person name="Sargent D.J."/>
            <person name="Mead D."/>
            <person name="Buti M."/>
            <person name="Cavallini A."/>
            <person name="Hytonen T."/>
            <person name="Andres J."/>
            <person name="Pham M."/>
            <person name="Weisz D."/>
            <person name="Mascagni F."/>
            <person name="Usai G."/>
            <person name="Natali L."/>
            <person name="Bassil N."/>
            <person name="Fernandez G.E."/>
            <person name="Lomsadze A."/>
            <person name="Armour M."/>
            <person name="Olukolu B."/>
            <person name="Poorten T."/>
            <person name="Britton C."/>
            <person name="Davik J."/>
            <person name="Ashrafi H."/>
            <person name="Aiden E.L."/>
            <person name="Borodovsky M."/>
            <person name="Worthington M."/>
        </authorList>
    </citation>
    <scope>NUCLEOTIDE SEQUENCE [LARGE SCALE GENOMIC DNA]</scope>
    <source>
        <strain evidence="7">PI 553951</strain>
    </source>
</reference>
<dbReference type="SMART" id="SM00255">
    <property type="entry name" value="TIR"/>
    <property type="match status" value="1"/>
</dbReference>
<protein>
    <recommendedName>
        <fullName evidence="6">TIR domain-containing protein</fullName>
    </recommendedName>
</protein>
<dbReference type="Gene3D" id="1.10.8.430">
    <property type="entry name" value="Helical domain of apoptotic protease-activating factors"/>
    <property type="match status" value="1"/>
</dbReference>
<dbReference type="InterPro" id="IPR003593">
    <property type="entry name" value="AAA+_ATPase"/>
</dbReference>
<proteinExistence type="predicted"/>